<comment type="caution">
    <text evidence="2">The sequence shown here is derived from an EMBL/GenBank/DDBJ whole genome shotgun (WGS) entry which is preliminary data.</text>
</comment>
<dbReference type="RefSeq" id="WP_144938929.1">
    <property type="nucleotide sequence ID" value="NZ_JBHTIU010000073.1"/>
</dbReference>
<gene>
    <name evidence="2" type="ORF">ACFQ03_18205</name>
</gene>
<protein>
    <submittedName>
        <fullName evidence="2">Uncharacterized protein</fullName>
    </submittedName>
</protein>
<organism evidence="2 3">
    <name type="scientific">Paenibacillus residui</name>
    <dbReference type="NCBI Taxonomy" id="629724"/>
    <lineage>
        <taxon>Bacteria</taxon>
        <taxon>Bacillati</taxon>
        <taxon>Bacillota</taxon>
        <taxon>Bacilli</taxon>
        <taxon>Bacillales</taxon>
        <taxon>Paenibacillaceae</taxon>
        <taxon>Paenibacillus</taxon>
    </lineage>
</organism>
<evidence type="ECO:0000313" key="2">
    <source>
        <dbReference type="EMBL" id="MFD0871076.1"/>
    </source>
</evidence>
<sequence>MNKLLLFFLLIGFYMTMQALQTDEELAMHTLFNAKHALNYATHAAAQQVNNAKLAQGIISIDPVRARETADRYLQANLRLDSANRPLPGTFLRQPVELLAFEVINEDKTFPYLYSNPLYDYSVLFHRPGVVMIIRLEFPRTFQVLGPITWEIKSSSELTF</sequence>
<dbReference type="EMBL" id="JBHTIU010000073">
    <property type="protein sequence ID" value="MFD0871076.1"/>
    <property type="molecule type" value="Genomic_DNA"/>
</dbReference>
<feature type="signal peptide" evidence="1">
    <location>
        <begin position="1"/>
        <end position="19"/>
    </location>
</feature>
<reference evidence="3" key="1">
    <citation type="journal article" date="2019" name="Int. J. Syst. Evol. Microbiol.">
        <title>The Global Catalogue of Microorganisms (GCM) 10K type strain sequencing project: providing services to taxonomists for standard genome sequencing and annotation.</title>
        <authorList>
            <consortium name="The Broad Institute Genomics Platform"/>
            <consortium name="The Broad Institute Genome Sequencing Center for Infectious Disease"/>
            <person name="Wu L."/>
            <person name="Ma J."/>
        </authorList>
    </citation>
    <scope>NUCLEOTIDE SEQUENCE [LARGE SCALE GENOMIC DNA]</scope>
    <source>
        <strain evidence="3">CCUG 57263</strain>
    </source>
</reference>
<keyword evidence="3" id="KW-1185">Reference proteome</keyword>
<keyword evidence="1" id="KW-0732">Signal</keyword>
<feature type="chain" id="PRO_5047462206" evidence="1">
    <location>
        <begin position="20"/>
        <end position="160"/>
    </location>
</feature>
<dbReference type="Proteomes" id="UP001597120">
    <property type="component" value="Unassembled WGS sequence"/>
</dbReference>
<accession>A0ABW3DDQ9</accession>
<name>A0ABW3DDQ9_9BACL</name>
<evidence type="ECO:0000256" key="1">
    <source>
        <dbReference type="SAM" id="SignalP"/>
    </source>
</evidence>
<proteinExistence type="predicted"/>
<evidence type="ECO:0000313" key="3">
    <source>
        <dbReference type="Proteomes" id="UP001597120"/>
    </source>
</evidence>